<evidence type="ECO:0000313" key="3">
    <source>
        <dbReference type="Proteomes" id="UP000214588"/>
    </source>
</evidence>
<name>A0A226BW07_9FIRM</name>
<proteinExistence type="predicted"/>
<organism evidence="2 3">
    <name type="scientific">Natranaerobius trueperi</name>
    <dbReference type="NCBI Taxonomy" id="759412"/>
    <lineage>
        <taxon>Bacteria</taxon>
        <taxon>Bacillati</taxon>
        <taxon>Bacillota</taxon>
        <taxon>Clostridia</taxon>
        <taxon>Natranaerobiales</taxon>
        <taxon>Natranaerobiaceae</taxon>
        <taxon>Natranaerobius</taxon>
    </lineage>
</organism>
<evidence type="ECO:0000313" key="2">
    <source>
        <dbReference type="EMBL" id="OWZ82962.1"/>
    </source>
</evidence>
<comment type="caution">
    <text evidence="2">The sequence shown here is derived from an EMBL/GenBank/DDBJ whole genome shotgun (WGS) entry which is preliminary data.</text>
</comment>
<dbReference type="OrthoDB" id="9790605at2"/>
<dbReference type="AlphaFoldDB" id="A0A226BW07"/>
<keyword evidence="1" id="KW-1133">Transmembrane helix</keyword>
<feature type="transmembrane region" description="Helical" evidence="1">
    <location>
        <begin position="52"/>
        <end position="72"/>
    </location>
</feature>
<evidence type="ECO:0000256" key="1">
    <source>
        <dbReference type="SAM" id="Phobius"/>
    </source>
</evidence>
<sequence>MHKHALFEGFTRTIGAVAIVAWFFVGVFTEVLQALGLVEGLVWGASTSGVEGGMFVGTTFLLAADLLQLLVLDMGPL</sequence>
<protein>
    <submittedName>
        <fullName evidence="2">Uncharacterized protein</fullName>
    </submittedName>
</protein>
<keyword evidence="1" id="KW-0812">Transmembrane</keyword>
<dbReference type="RefSeq" id="WP_089024310.1">
    <property type="nucleotide sequence ID" value="NZ_NIQC01000031.1"/>
</dbReference>
<feature type="transmembrane region" description="Helical" evidence="1">
    <location>
        <begin position="12"/>
        <end position="32"/>
    </location>
</feature>
<accession>A0A226BW07</accession>
<keyword evidence="1" id="KW-0472">Membrane</keyword>
<gene>
    <name evidence="2" type="ORF">CDO51_11020</name>
</gene>
<dbReference type="Proteomes" id="UP000214588">
    <property type="component" value="Unassembled WGS sequence"/>
</dbReference>
<reference evidence="2 3" key="1">
    <citation type="submission" date="2017-06" db="EMBL/GenBank/DDBJ databases">
        <title>Draft Genome Sequence of Natranaerobius trueperi halophilic, alkalithermophilic bacteria from soda lakes.</title>
        <authorList>
            <person name="Zhao B."/>
        </authorList>
    </citation>
    <scope>NUCLEOTIDE SEQUENCE [LARGE SCALE GENOMIC DNA]</scope>
    <source>
        <strain evidence="2 3">DSM 18760</strain>
    </source>
</reference>
<dbReference type="EMBL" id="NIQC01000031">
    <property type="protein sequence ID" value="OWZ82962.1"/>
    <property type="molecule type" value="Genomic_DNA"/>
</dbReference>
<keyword evidence="3" id="KW-1185">Reference proteome</keyword>